<accession>A0A8B6HHG2</accession>
<organism evidence="3 4">
    <name type="scientific">Mytilus galloprovincialis</name>
    <name type="common">Mediterranean mussel</name>
    <dbReference type="NCBI Taxonomy" id="29158"/>
    <lineage>
        <taxon>Eukaryota</taxon>
        <taxon>Metazoa</taxon>
        <taxon>Spiralia</taxon>
        <taxon>Lophotrochozoa</taxon>
        <taxon>Mollusca</taxon>
        <taxon>Bivalvia</taxon>
        <taxon>Autobranchia</taxon>
        <taxon>Pteriomorphia</taxon>
        <taxon>Mytilida</taxon>
        <taxon>Mytiloidea</taxon>
        <taxon>Mytilidae</taxon>
        <taxon>Mytilinae</taxon>
        <taxon>Mytilus</taxon>
    </lineage>
</organism>
<reference evidence="3" key="1">
    <citation type="submission" date="2018-11" db="EMBL/GenBank/DDBJ databases">
        <authorList>
            <person name="Alioto T."/>
            <person name="Alioto T."/>
        </authorList>
    </citation>
    <scope>NUCLEOTIDE SEQUENCE</scope>
</reference>
<evidence type="ECO:0000313" key="3">
    <source>
        <dbReference type="EMBL" id="VDI78909.1"/>
    </source>
</evidence>
<feature type="non-terminal residue" evidence="3">
    <location>
        <position position="471"/>
    </location>
</feature>
<evidence type="ECO:0000256" key="1">
    <source>
        <dbReference type="SAM" id="MobiDB-lite"/>
    </source>
</evidence>
<dbReference type="EMBL" id="UYJE01010015">
    <property type="protein sequence ID" value="VDI78909.1"/>
    <property type="molecule type" value="Genomic_DNA"/>
</dbReference>
<comment type="caution">
    <text evidence="3">The sequence shown here is derived from an EMBL/GenBank/DDBJ whole genome shotgun (WGS) entry which is preliminary data.</text>
</comment>
<dbReference type="PANTHER" id="PTHR14819">
    <property type="entry name" value="GTP-BINDING"/>
    <property type="match status" value="1"/>
</dbReference>
<gene>
    <name evidence="3" type="ORF">MGAL_10B041431</name>
</gene>
<dbReference type="InterPro" id="IPR057365">
    <property type="entry name" value="URGCP"/>
</dbReference>
<dbReference type="InterPro" id="IPR052986">
    <property type="entry name" value="VLIG_GTPase"/>
</dbReference>
<name>A0A8B6HHG2_MYTGA</name>
<dbReference type="Pfam" id="PF25496">
    <property type="entry name" value="URGCP"/>
    <property type="match status" value="1"/>
</dbReference>
<dbReference type="OrthoDB" id="1597724at2759"/>
<dbReference type="Proteomes" id="UP000596742">
    <property type="component" value="Unassembled WGS sequence"/>
</dbReference>
<dbReference type="PANTHER" id="PTHR14819:SF25">
    <property type="entry name" value="CHROMOSOME UNDETERMINED SCAFFOLD_52, WHOLE GENOME SHOTGUN SEQUENCE"/>
    <property type="match status" value="1"/>
</dbReference>
<evidence type="ECO:0000313" key="4">
    <source>
        <dbReference type="Proteomes" id="UP000596742"/>
    </source>
</evidence>
<dbReference type="AlphaFoldDB" id="A0A8B6HHG2"/>
<proteinExistence type="predicted"/>
<feature type="region of interest" description="Disordered" evidence="1">
    <location>
        <begin position="80"/>
        <end position="99"/>
    </location>
</feature>
<keyword evidence="4" id="KW-1185">Reference proteome</keyword>
<evidence type="ECO:0000259" key="2">
    <source>
        <dbReference type="Pfam" id="PF25496"/>
    </source>
</evidence>
<feature type="domain" description="Up-regulator of cell proliferation-like" evidence="2">
    <location>
        <begin position="108"/>
        <end position="405"/>
    </location>
</feature>
<sequence length="471" mass="53553">MEACKKFEEVLFLLKLESYFPCKITLRHVLKAKLNDKIELGDIKWEILNKIINVDLRARDGVLADILDIIKKQDIVEGKKSEIKPNDPTQTEAPKNRTHKKKQPALFHPQDVFNAIYLCCSPFLKQLIVSKLFMCRIAVPVIISSKQLTAGFLWPFNFVNTDGTNSKGKVFEGFLSDQDIKIVSFIRLGETTFSKSTVLNKVLSKDPSFDTFYSQDSPMGSTSKRTLGGTVEASYFIPYGQTKTGSFDDAILFLNLRGDAAQYQLQLDVIKSVSNIVVVQLQTMKLQNDDNIGKTLHSIYQSSSSVIILLESNLNDDEEALLEVKLNEIAESTKSRLYCIDLKENGRYKGMNEIVEDTKSDISECISNVDCIQFSRFGQVLDDYGISCDYAEKECFDGCQLADKMFEVINAKSASIQHFWIELSKLKKKKYREKSLPLKRDIEKQIQQIRSQQLQHISHLPKMSSTMLNIL</sequence>
<protein>
    <recommendedName>
        <fullName evidence="2">Up-regulator of cell proliferation-like domain-containing protein</fullName>
    </recommendedName>
</protein>